<feature type="transmembrane region" description="Helical" evidence="7">
    <location>
        <begin position="142"/>
        <end position="160"/>
    </location>
</feature>
<feature type="transmembrane region" description="Helical" evidence="7">
    <location>
        <begin position="51"/>
        <end position="69"/>
    </location>
</feature>
<evidence type="ECO:0000256" key="3">
    <source>
        <dbReference type="ARBA" id="ARBA00022692"/>
    </source>
</evidence>
<proteinExistence type="predicted"/>
<dbReference type="GO" id="GO:0046513">
    <property type="term" value="P:ceramide biosynthetic process"/>
    <property type="evidence" value="ECO:0007669"/>
    <property type="project" value="TreeGrafter"/>
</dbReference>
<feature type="transmembrane region" description="Helical" evidence="7">
    <location>
        <begin position="78"/>
        <end position="98"/>
    </location>
</feature>
<evidence type="ECO:0000256" key="5">
    <source>
        <dbReference type="ARBA" id="ARBA00023098"/>
    </source>
</evidence>
<keyword evidence="2" id="KW-0808">Transferase</keyword>
<reference evidence="9" key="1">
    <citation type="journal article" date="2020" name="Nature">
        <title>Giant virus diversity and host interactions through global metagenomics.</title>
        <authorList>
            <person name="Schulz F."/>
            <person name="Roux S."/>
            <person name="Paez-Espino D."/>
            <person name="Jungbluth S."/>
            <person name="Walsh D.A."/>
            <person name="Denef V.J."/>
            <person name="McMahon K.D."/>
            <person name="Konstantinidis K.T."/>
            <person name="Eloe-Fadrosh E.A."/>
            <person name="Kyrpides N.C."/>
            <person name="Woyke T."/>
        </authorList>
    </citation>
    <scope>NUCLEOTIDE SEQUENCE</scope>
    <source>
        <strain evidence="9">GVMAG-M-3300023174-129</strain>
    </source>
</reference>
<name>A0A6C0D736_9ZZZZ</name>
<feature type="transmembrane region" description="Helical" evidence="7">
    <location>
        <begin position="166"/>
        <end position="183"/>
    </location>
</feature>
<comment type="subcellular location">
    <subcellularLocation>
        <location evidence="1">Membrane</location>
        <topology evidence="1">Multi-pass membrane protein</topology>
    </subcellularLocation>
</comment>
<dbReference type="Pfam" id="PF14360">
    <property type="entry name" value="PAP2_C"/>
    <property type="match status" value="1"/>
</dbReference>
<feature type="domain" description="Sphingomyelin synthase-like" evidence="8">
    <location>
        <begin position="117"/>
        <end position="183"/>
    </location>
</feature>
<organism evidence="9">
    <name type="scientific">viral metagenome</name>
    <dbReference type="NCBI Taxonomy" id="1070528"/>
    <lineage>
        <taxon>unclassified sequences</taxon>
        <taxon>metagenomes</taxon>
        <taxon>organismal metagenomes</taxon>
    </lineage>
</organism>
<keyword evidence="4 7" id="KW-1133">Transmembrane helix</keyword>
<accession>A0A6C0D736</accession>
<keyword evidence="3 7" id="KW-0812">Transmembrane</keyword>
<evidence type="ECO:0000313" key="9">
    <source>
        <dbReference type="EMBL" id="QHT12341.1"/>
    </source>
</evidence>
<dbReference type="InterPro" id="IPR025749">
    <property type="entry name" value="Sphingomyelin_synth-like_dom"/>
</dbReference>
<dbReference type="GO" id="GO:0005789">
    <property type="term" value="C:endoplasmic reticulum membrane"/>
    <property type="evidence" value="ECO:0007669"/>
    <property type="project" value="TreeGrafter"/>
</dbReference>
<keyword evidence="5" id="KW-0443">Lipid metabolism</keyword>
<dbReference type="GO" id="GO:0000139">
    <property type="term" value="C:Golgi membrane"/>
    <property type="evidence" value="ECO:0007669"/>
    <property type="project" value="TreeGrafter"/>
</dbReference>
<keyword evidence="6 7" id="KW-0472">Membrane</keyword>
<protein>
    <recommendedName>
        <fullName evidence="8">Sphingomyelin synthase-like domain-containing protein</fullName>
    </recommendedName>
</protein>
<evidence type="ECO:0000256" key="7">
    <source>
        <dbReference type="SAM" id="Phobius"/>
    </source>
</evidence>
<sequence length="185" mass="21402">MNKYILFISMILVILISNYATLKIGSYHYNNSDKCELFDIFHKILPDLYNYHYLVDLIGLCGVVSLFFLSNESLTTEFIAKFTIIMFIRAFTIISTILPKHEVCTDTFDIRSYFLGGCYDKIFSGHTSFMLLLTLLYYREHIINEFTLIGINAINILLILATRSHYTVDILLAIFVSTTIYNVKV</sequence>
<evidence type="ECO:0000256" key="6">
    <source>
        <dbReference type="ARBA" id="ARBA00023136"/>
    </source>
</evidence>
<evidence type="ECO:0000256" key="4">
    <source>
        <dbReference type="ARBA" id="ARBA00022989"/>
    </source>
</evidence>
<dbReference type="PANTHER" id="PTHR21290:SF25">
    <property type="entry name" value="SPHINGOMYELIN SYNTHASE-RELATED PROTEIN 1"/>
    <property type="match status" value="1"/>
</dbReference>
<dbReference type="EMBL" id="MN739544">
    <property type="protein sequence ID" value="QHT12341.1"/>
    <property type="molecule type" value="Genomic_DNA"/>
</dbReference>
<dbReference type="AlphaFoldDB" id="A0A6C0D736"/>
<evidence type="ECO:0000256" key="2">
    <source>
        <dbReference type="ARBA" id="ARBA00022679"/>
    </source>
</evidence>
<feature type="transmembrane region" description="Helical" evidence="7">
    <location>
        <begin position="110"/>
        <end position="135"/>
    </location>
</feature>
<dbReference type="GO" id="GO:0005886">
    <property type="term" value="C:plasma membrane"/>
    <property type="evidence" value="ECO:0007669"/>
    <property type="project" value="TreeGrafter"/>
</dbReference>
<evidence type="ECO:0000259" key="8">
    <source>
        <dbReference type="Pfam" id="PF14360"/>
    </source>
</evidence>
<dbReference type="PANTHER" id="PTHR21290">
    <property type="entry name" value="SPHINGOMYELIN SYNTHETASE"/>
    <property type="match status" value="1"/>
</dbReference>
<dbReference type="GO" id="GO:0033188">
    <property type="term" value="F:sphingomyelin synthase activity"/>
    <property type="evidence" value="ECO:0007669"/>
    <property type="project" value="TreeGrafter"/>
</dbReference>
<dbReference type="InterPro" id="IPR045221">
    <property type="entry name" value="Sphingomyelin_synth-like"/>
</dbReference>
<evidence type="ECO:0000256" key="1">
    <source>
        <dbReference type="ARBA" id="ARBA00004141"/>
    </source>
</evidence>
<dbReference type="GO" id="GO:0047493">
    <property type="term" value="F:ceramide cholinephosphotransferase activity"/>
    <property type="evidence" value="ECO:0007669"/>
    <property type="project" value="TreeGrafter"/>
</dbReference>